<dbReference type="EMBL" id="JAQIFT010000014">
    <property type="protein sequence ID" value="MDA3730558.1"/>
    <property type="molecule type" value="Genomic_DNA"/>
</dbReference>
<evidence type="ECO:0000313" key="3">
    <source>
        <dbReference type="EMBL" id="MDA3730558.1"/>
    </source>
</evidence>
<evidence type="ECO:0000259" key="2">
    <source>
        <dbReference type="Pfam" id="PF09084"/>
    </source>
</evidence>
<feature type="domain" description="SsuA/THI5-like" evidence="2">
    <location>
        <begin position="49"/>
        <end position="247"/>
    </location>
</feature>
<protein>
    <submittedName>
        <fullName evidence="3">MetQ/NlpA family ABC transporter substrate-binding protein</fullName>
    </submittedName>
</protein>
<keyword evidence="1" id="KW-0732">Signal</keyword>
<dbReference type="Proteomes" id="UP001169242">
    <property type="component" value="Unassembled WGS sequence"/>
</dbReference>
<sequence>MKLNKILALCICISTLFVGCSSTPKEEVPSTSTEQVTHMLKVGVMPAVDTAPIYLAEEKGYFDELGLDLEIIRFNNAQERQTALQTHTIDGALTDLIAVATNVDGGFDLKATTLTDGVFPVLVREGYKETPDIKVAMMEVSVSNFLIDEWLSKDYNIEKIFINDIPARLEMIKSGKVDMGLFPEPMATNATADGTLEKRIYTPEDGICPNVMAFTSQALEDKEEAIKLFHEGFNKGVTDLTTNPDEARDILITSLELNPAIRDTMILPTYTSAHLPATDYMQKIIDWVQENLKQDITVTPDMLVEGKFVQ</sequence>
<dbReference type="GO" id="GO:0009228">
    <property type="term" value="P:thiamine biosynthetic process"/>
    <property type="evidence" value="ECO:0007669"/>
    <property type="project" value="InterPro"/>
</dbReference>
<dbReference type="PANTHER" id="PTHR31528:SF3">
    <property type="entry name" value="THIAMINE BIOSYNTHESIS PROTEIN HI_0357-RELATED"/>
    <property type="match status" value="1"/>
</dbReference>
<dbReference type="Pfam" id="PF09084">
    <property type="entry name" value="NMT1"/>
    <property type="match status" value="1"/>
</dbReference>
<reference evidence="3" key="1">
    <citation type="journal article" date="2023" name="Int. J. Syst. Evol. Microbiol.">
        <title>&lt;i&gt;Holtiella tumoricola&lt;/i&gt; gen. nov. sp. nov., isolated from a human clinical sample.</title>
        <authorList>
            <person name="Allen-Vercoe E."/>
            <person name="Daigneault M.C."/>
            <person name="Vancuren S.J."/>
            <person name="Cochrane K."/>
            <person name="O'Neal L.L."/>
            <person name="Sankaranarayanan K."/>
            <person name="Lawson P.A."/>
        </authorList>
    </citation>
    <scope>NUCLEOTIDE SEQUENCE</scope>
    <source>
        <strain evidence="3">CC70A</strain>
    </source>
</reference>
<organism evidence="3 4">
    <name type="scientific">Holtiella tumoricola</name>
    <dbReference type="NCBI Taxonomy" id="3018743"/>
    <lineage>
        <taxon>Bacteria</taxon>
        <taxon>Bacillati</taxon>
        <taxon>Bacillota</taxon>
        <taxon>Clostridia</taxon>
        <taxon>Lachnospirales</taxon>
        <taxon>Cellulosilyticaceae</taxon>
        <taxon>Holtiella</taxon>
    </lineage>
</organism>
<dbReference type="PANTHER" id="PTHR31528">
    <property type="entry name" value="4-AMINO-5-HYDROXYMETHYL-2-METHYLPYRIMIDINE PHOSPHATE SYNTHASE THI11-RELATED"/>
    <property type="match status" value="1"/>
</dbReference>
<evidence type="ECO:0000256" key="1">
    <source>
        <dbReference type="SAM" id="SignalP"/>
    </source>
</evidence>
<proteinExistence type="predicted"/>
<evidence type="ECO:0000313" key="4">
    <source>
        <dbReference type="Proteomes" id="UP001169242"/>
    </source>
</evidence>
<dbReference type="InterPro" id="IPR027939">
    <property type="entry name" value="NMT1/THI5"/>
</dbReference>
<feature type="chain" id="PRO_5041453280" evidence="1">
    <location>
        <begin position="21"/>
        <end position="310"/>
    </location>
</feature>
<dbReference type="AlphaFoldDB" id="A0AA42DKT7"/>
<comment type="caution">
    <text evidence="3">The sequence shown here is derived from an EMBL/GenBank/DDBJ whole genome shotgun (WGS) entry which is preliminary data.</text>
</comment>
<feature type="signal peptide" evidence="1">
    <location>
        <begin position="1"/>
        <end position="20"/>
    </location>
</feature>
<accession>A0AA42DKT7</accession>
<dbReference type="InterPro" id="IPR015168">
    <property type="entry name" value="SsuA/THI5"/>
</dbReference>
<dbReference type="RefSeq" id="WP_271011162.1">
    <property type="nucleotide sequence ID" value="NZ_JAQIFT010000014.1"/>
</dbReference>
<dbReference type="PROSITE" id="PS51257">
    <property type="entry name" value="PROKAR_LIPOPROTEIN"/>
    <property type="match status" value="1"/>
</dbReference>
<name>A0AA42DKT7_9FIRM</name>
<keyword evidence="4" id="KW-1185">Reference proteome</keyword>
<dbReference type="SUPFAM" id="SSF53850">
    <property type="entry name" value="Periplasmic binding protein-like II"/>
    <property type="match status" value="1"/>
</dbReference>
<dbReference type="Gene3D" id="3.40.190.10">
    <property type="entry name" value="Periplasmic binding protein-like II"/>
    <property type="match status" value="2"/>
</dbReference>
<gene>
    <name evidence="3" type="ORF">PBV87_03440</name>
</gene>